<feature type="domain" description="FAD-dependent urate hydroxylase HpyO/Asp monooxygenase CreE-like FAD/NAD(P)-binding" evidence="2">
    <location>
        <begin position="5"/>
        <end position="154"/>
    </location>
</feature>
<dbReference type="RefSeq" id="WP_172511702.1">
    <property type="nucleotide sequence ID" value="NZ_CP032549.1"/>
</dbReference>
<keyword evidence="4" id="KW-1185">Reference proteome</keyword>
<organism evidence="3 4">
    <name type="scientific">Glutamicibacter mishrai</name>
    <dbReference type="NCBI Taxonomy" id="1775880"/>
    <lineage>
        <taxon>Bacteria</taxon>
        <taxon>Bacillati</taxon>
        <taxon>Actinomycetota</taxon>
        <taxon>Actinomycetes</taxon>
        <taxon>Micrococcales</taxon>
        <taxon>Micrococcaceae</taxon>
        <taxon>Glutamicibacter</taxon>
    </lineage>
</organism>
<dbReference type="Pfam" id="PF13454">
    <property type="entry name" value="NAD_binding_9"/>
    <property type="match status" value="1"/>
</dbReference>
<evidence type="ECO:0000259" key="2">
    <source>
        <dbReference type="Pfam" id="PF13454"/>
    </source>
</evidence>
<dbReference type="Gene3D" id="3.50.50.60">
    <property type="entry name" value="FAD/NAD(P)-binding domain"/>
    <property type="match status" value="1"/>
</dbReference>
<dbReference type="EMBL" id="CP032549">
    <property type="protein sequence ID" value="QIV86864.1"/>
    <property type="molecule type" value="Genomic_DNA"/>
</dbReference>
<dbReference type="PANTHER" id="PTHR40254:SF1">
    <property type="entry name" value="BLR0577 PROTEIN"/>
    <property type="match status" value="1"/>
</dbReference>
<name>A0A6H0SHT4_9MICC</name>
<reference evidence="3 4" key="1">
    <citation type="submission" date="2018-09" db="EMBL/GenBank/DDBJ databases">
        <title>Glutamicibacter mishrai S5-52T (LMG 29155T = KCTC 39846T).</title>
        <authorList>
            <person name="Das S.K."/>
        </authorList>
    </citation>
    <scope>NUCLEOTIDE SEQUENCE [LARGE SCALE GENOMIC DNA]</scope>
    <source>
        <strain evidence="3 4">S5-52</strain>
    </source>
</reference>
<dbReference type="AlphaFoldDB" id="A0A6H0SHT4"/>
<dbReference type="InterPro" id="IPR052189">
    <property type="entry name" value="L-asp_N-monooxygenase_NS-form"/>
</dbReference>
<dbReference type="InterPro" id="IPR038732">
    <property type="entry name" value="HpyO/CreE_NAD-binding"/>
</dbReference>
<evidence type="ECO:0000313" key="4">
    <source>
        <dbReference type="Proteomes" id="UP000502331"/>
    </source>
</evidence>
<accession>A0A6H0SHT4</accession>
<protein>
    <recommendedName>
        <fullName evidence="2">FAD-dependent urate hydroxylase HpyO/Asp monooxygenase CreE-like FAD/NAD(P)-binding domain-containing protein</fullName>
    </recommendedName>
</protein>
<dbReference type="Proteomes" id="UP000502331">
    <property type="component" value="Chromosome"/>
</dbReference>
<proteinExistence type="predicted"/>
<evidence type="ECO:0000256" key="1">
    <source>
        <dbReference type="SAM" id="MobiDB-lite"/>
    </source>
</evidence>
<dbReference type="InterPro" id="IPR036188">
    <property type="entry name" value="FAD/NAD-bd_sf"/>
</dbReference>
<dbReference type="SUPFAM" id="SSF51905">
    <property type="entry name" value="FAD/NAD(P)-binding domain"/>
    <property type="match status" value="1"/>
</dbReference>
<feature type="compositionally biased region" description="Polar residues" evidence="1">
    <location>
        <begin position="485"/>
        <end position="495"/>
    </location>
</feature>
<dbReference type="PANTHER" id="PTHR40254">
    <property type="entry name" value="BLR0577 PROTEIN"/>
    <property type="match status" value="1"/>
</dbReference>
<evidence type="ECO:0000313" key="3">
    <source>
        <dbReference type="EMBL" id="QIV86864.1"/>
    </source>
</evidence>
<feature type="region of interest" description="Disordered" evidence="1">
    <location>
        <begin position="480"/>
        <end position="509"/>
    </location>
</feature>
<sequence>MIRIAMVGGGPKCLFALLELNDVLSDNEGQTVQVDVYDPYPPGAGRVWNTTQPKELRLNVNSRIIDASSSLCEKTFDQYRQPHASDKIQDVFAPRAEVGAYLSEQFELLTKHGELSVSHRPLVVQRVQRQGEQWAVSTTSGAELYDEVVLATGHGLAGYKNEEQPVSTIPAAALSVEQAPEAIAQVPAGSTVKIRGAALTAYDVVMVLTEGRGGRWEPVADDAGGALRYLPSGNEPALITMVSRKGIAMTPKPRDIGEDLHSVLGIYQTQLRAWAGSSTPYTRKMWSILLDCAKHIADFSGVPATKESLWDTVCTGRSAQFSEHERPFEQLRYSLEANRGLVSGTHEWVWAVTWSKLYSELVRALSRYNWSHTERGEFNLAASNLERMAFGPPEPTAQKLLALHDAGILRLQQSVASTASTDQGEDQRTDTVEIDSVTAAPGVLTAAAPHGKPANSLIDGLLAAGEIMIRSGERGLLTDTDGTCIDSQGQRNESLSALGRPTEDPTLGHDTLNRTLHTEYREWVKRIATQVTVQSQKVAY</sequence>
<gene>
    <name evidence="3" type="ORF">D3791_06775</name>
</gene>